<evidence type="ECO:0008006" key="4">
    <source>
        <dbReference type="Google" id="ProtNLM"/>
    </source>
</evidence>
<dbReference type="InterPro" id="IPR053197">
    <property type="entry name" value="F-box_SCFL_complex_component"/>
</dbReference>
<dbReference type="EMBL" id="CM000882">
    <property type="protein sequence ID" value="KQJ95924.1"/>
    <property type="molecule type" value="Genomic_DNA"/>
</dbReference>
<dbReference type="Proteomes" id="UP000008810">
    <property type="component" value="Chromosome 3"/>
</dbReference>
<protein>
    <recommendedName>
        <fullName evidence="4">FBD domain-containing protein</fullName>
    </recommendedName>
</protein>
<dbReference type="EnsemblPlants" id="KQJ95924">
    <property type="protein sequence ID" value="KQJ95924"/>
    <property type="gene ID" value="BRADI_3g19796v3"/>
</dbReference>
<dbReference type="OrthoDB" id="1342812at2759"/>
<reference evidence="1" key="2">
    <citation type="submission" date="2017-06" db="EMBL/GenBank/DDBJ databases">
        <title>WGS assembly of Brachypodium distachyon.</title>
        <authorList>
            <consortium name="The International Brachypodium Initiative"/>
            <person name="Lucas S."/>
            <person name="Harmon-Smith M."/>
            <person name="Lail K."/>
            <person name="Tice H."/>
            <person name="Grimwood J."/>
            <person name="Bruce D."/>
            <person name="Barry K."/>
            <person name="Shu S."/>
            <person name="Lindquist E."/>
            <person name="Wang M."/>
            <person name="Pitluck S."/>
            <person name="Vogel J.P."/>
            <person name="Garvin D.F."/>
            <person name="Mockler T.C."/>
            <person name="Schmutz J."/>
            <person name="Rokhsar D."/>
            <person name="Bevan M.W."/>
        </authorList>
    </citation>
    <scope>NUCLEOTIDE SEQUENCE</scope>
    <source>
        <strain evidence="1">Bd21</strain>
    </source>
</reference>
<keyword evidence="3" id="KW-1185">Reference proteome</keyword>
<evidence type="ECO:0000313" key="3">
    <source>
        <dbReference type="Proteomes" id="UP000008810"/>
    </source>
</evidence>
<dbReference type="FunCoup" id="A0A0Q3FCK0">
    <property type="interactions" value="313"/>
</dbReference>
<dbReference type="PANTHER" id="PTHR34223">
    <property type="entry name" value="OS11G0201299 PROTEIN"/>
    <property type="match status" value="1"/>
</dbReference>
<dbReference type="PANTHER" id="PTHR34223:SF8">
    <property type="entry name" value="F-BOX DOMAIN-CONTAINING PROTEIN"/>
    <property type="match status" value="1"/>
</dbReference>
<organism evidence="1">
    <name type="scientific">Brachypodium distachyon</name>
    <name type="common">Purple false brome</name>
    <name type="synonym">Trachynia distachya</name>
    <dbReference type="NCBI Taxonomy" id="15368"/>
    <lineage>
        <taxon>Eukaryota</taxon>
        <taxon>Viridiplantae</taxon>
        <taxon>Streptophyta</taxon>
        <taxon>Embryophyta</taxon>
        <taxon>Tracheophyta</taxon>
        <taxon>Spermatophyta</taxon>
        <taxon>Magnoliopsida</taxon>
        <taxon>Liliopsida</taxon>
        <taxon>Poales</taxon>
        <taxon>Poaceae</taxon>
        <taxon>BOP clade</taxon>
        <taxon>Pooideae</taxon>
        <taxon>Stipodae</taxon>
        <taxon>Brachypodieae</taxon>
        <taxon>Brachypodium</taxon>
    </lineage>
</organism>
<evidence type="ECO:0000313" key="1">
    <source>
        <dbReference type="EMBL" id="KQJ95924.1"/>
    </source>
</evidence>
<reference evidence="1 2" key="1">
    <citation type="journal article" date="2010" name="Nature">
        <title>Genome sequencing and analysis of the model grass Brachypodium distachyon.</title>
        <authorList>
            <consortium name="International Brachypodium Initiative"/>
        </authorList>
    </citation>
    <scope>NUCLEOTIDE SEQUENCE [LARGE SCALE GENOMIC DNA]</scope>
    <source>
        <strain evidence="1 2">Bd21</strain>
    </source>
</reference>
<name>A0A0Q3FCK0_BRADI</name>
<sequence length="99" mass="11391">MFINLRSLSLGEWYLSNNLSLYVCFLRHSPLLEKLNLKLKLDCEKDEQMIQTTRGISFAAEHLEKVTIYCTEGDARVPVLVNILRANASSLDRIDVKTY</sequence>
<accession>A0A0Q3FCK0</accession>
<reference evidence="2" key="3">
    <citation type="submission" date="2018-08" db="UniProtKB">
        <authorList>
            <consortium name="EnsemblPlants"/>
        </authorList>
    </citation>
    <scope>IDENTIFICATION</scope>
    <source>
        <strain evidence="2">cv. Bd21</strain>
    </source>
</reference>
<evidence type="ECO:0000313" key="2">
    <source>
        <dbReference type="EnsemblPlants" id="KQJ95924"/>
    </source>
</evidence>
<dbReference type="Gramene" id="KQJ95924">
    <property type="protein sequence ID" value="KQJ95924"/>
    <property type="gene ID" value="BRADI_3g19796v3"/>
</dbReference>
<dbReference type="InParanoid" id="A0A0Q3FCK0"/>
<gene>
    <name evidence="1" type="ORF">BRADI_3g19796v3</name>
</gene>
<proteinExistence type="predicted"/>
<dbReference type="AlphaFoldDB" id="A0A0Q3FCK0"/>